<name>A0A918VM90_9ACTN</name>
<gene>
    <name evidence="4" type="ORF">GCM10010389_53190</name>
</gene>
<feature type="compositionally biased region" description="Basic residues" evidence="2">
    <location>
        <begin position="31"/>
        <end position="48"/>
    </location>
</feature>
<dbReference type="SUPFAM" id="SSF51182">
    <property type="entry name" value="RmlC-like cupins"/>
    <property type="match status" value="1"/>
</dbReference>
<comment type="caution">
    <text evidence="4">The sequence shown here is derived from an EMBL/GenBank/DDBJ whole genome shotgun (WGS) entry which is preliminary data.</text>
</comment>
<dbReference type="InterPro" id="IPR050807">
    <property type="entry name" value="TransReg_Diox_bact_type"/>
</dbReference>
<dbReference type="Pfam" id="PF07883">
    <property type="entry name" value="Cupin_2"/>
    <property type="match status" value="1"/>
</dbReference>
<keyword evidence="5" id="KW-1185">Reference proteome</keyword>
<dbReference type="InterPro" id="IPR013096">
    <property type="entry name" value="Cupin_2"/>
</dbReference>
<keyword evidence="1" id="KW-0238">DNA-binding</keyword>
<reference evidence="4" key="2">
    <citation type="submission" date="2020-09" db="EMBL/GenBank/DDBJ databases">
        <authorList>
            <person name="Sun Q."/>
            <person name="Ohkuma M."/>
        </authorList>
    </citation>
    <scope>NUCLEOTIDE SEQUENCE</scope>
    <source>
        <strain evidence="4">JCM 5016</strain>
    </source>
</reference>
<dbReference type="EMBL" id="BMWH01000027">
    <property type="protein sequence ID" value="GHA07288.1"/>
    <property type="molecule type" value="Genomic_DNA"/>
</dbReference>
<dbReference type="CDD" id="cd02209">
    <property type="entry name" value="cupin_XRE_C"/>
    <property type="match status" value="1"/>
</dbReference>
<evidence type="ECO:0000313" key="5">
    <source>
        <dbReference type="Proteomes" id="UP000623010"/>
    </source>
</evidence>
<accession>A0A918VM90</accession>
<evidence type="ECO:0000256" key="2">
    <source>
        <dbReference type="SAM" id="MobiDB-lite"/>
    </source>
</evidence>
<dbReference type="InterPro" id="IPR010982">
    <property type="entry name" value="Lambda_DNA-bd_dom_sf"/>
</dbReference>
<protein>
    <recommendedName>
        <fullName evidence="3">HTH cro/C1-type domain-containing protein</fullName>
    </recommendedName>
</protein>
<dbReference type="GO" id="GO:0003677">
    <property type="term" value="F:DNA binding"/>
    <property type="evidence" value="ECO:0007669"/>
    <property type="project" value="UniProtKB-KW"/>
</dbReference>
<proteinExistence type="predicted"/>
<dbReference type="AlphaFoldDB" id="A0A918VM90"/>
<dbReference type="GO" id="GO:0005829">
    <property type="term" value="C:cytosol"/>
    <property type="evidence" value="ECO:0007669"/>
    <property type="project" value="TreeGrafter"/>
</dbReference>
<dbReference type="InterPro" id="IPR011051">
    <property type="entry name" value="RmlC_Cupin_sf"/>
</dbReference>
<dbReference type="InterPro" id="IPR014710">
    <property type="entry name" value="RmlC-like_jellyroll"/>
</dbReference>
<feature type="domain" description="HTH cro/C1-type" evidence="3">
    <location>
        <begin position="96"/>
        <end position="150"/>
    </location>
</feature>
<dbReference type="GO" id="GO:0003700">
    <property type="term" value="F:DNA-binding transcription factor activity"/>
    <property type="evidence" value="ECO:0007669"/>
    <property type="project" value="TreeGrafter"/>
</dbReference>
<sequence>MIPGLWPWPVPPACAPATAPPVRGTAPPHHGTARRYRPPRTGGRRRRVRAGDVAPGRGPVPNSAPAVAVSGTARCNGAVERSPTIAQALSEVGPRLRRLRTARGVTLAALSEATGISKSTLSRLEAGQRRPSLELLLPIAQAHQVPLDELVGAPEVGDPRVRLKPHRVNGNTVLPLTRQPGPLQSYKMILPASRDTPELCTHEGYEWLYVLSGRLRLVLADHDLVLGPGEVAEFETRLPHWFGSTGEGPVEVLSLFGRQGERMHVRARPARRAPASGS</sequence>
<reference evidence="4" key="1">
    <citation type="journal article" date="2014" name="Int. J. Syst. Evol. Microbiol.">
        <title>Complete genome sequence of Corynebacterium casei LMG S-19264T (=DSM 44701T), isolated from a smear-ripened cheese.</title>
        <authorList>
            <consortium name="US DOE Joint Genome Institute (JGI-PGF)"/>
            <person name="Walter F."/>
            <person name="Albersmeier A."/>
            <person name="Kalinowski J."/>
            <person name="Ruckert C."/>
        </authorList>
    </citation>
    <scope>NUCLEOTIDE SEQUENCE</scope>
    <source>
        <strain evidence="4">JCM 5016</strain>
    </source>
</reference>
<dbReference type="Gene3D" id="2.60.120.10">
    <property type="entry name" value="Jelly Rolls"/>
    <property type="match status" value="1"/>
</dbReference>
<evidence type="ECO:0000313" key="4">
    <source>
        <dbReference type="EMBL" id="GHA07288.1"/>
    </source>
</evidence>
<dbReference type="InterPro" id="IPR001387">
    <property type="entry name" value="Cro/C1-type_HTH"/>
</dbReference>
<evidence type="ECO:0000256" key="1">
    <source>
        <dbReference type="ARBA" id="ARBA00023125"/>
    </source>
</evidence>
<dbReference type="Pfam" id="PF01381">
    <property type="entry name" value="HTH_3"/>
    <property type="match status" value="1"/>
</dbReference>
<evidence type="ECO:0000259" key="3">
    <source>
        <dbReference type="PROSITE" id="PS50943"/>
    </source>
</evidence>
<dbReference type="PANTHER" id="PTHR46797">
    <property type="entry name" value="HTH-TYPE TRANSCRIPTIONAL REGULATOR"/>
    <property type="match status" value="1"/>
</dbReference>
<dbReference type="CDD" id="cd00093">
    <property type="entry name" value="HTH_XRE"/>
    <property type="match status" value="1"/>
</dbReference>
<dbReference type="Gene3D" id="1.10.260.40">
    <property type="entry name" value="lambda repressor-like DNA-binding domains"/>
    <property type="match status" value="1"/>
</dbReference>
<dbReference type="PANTHER" id="PTHR46797:SF1">
    <property type="entry name" value="METHYLPHOSPHONATE SYNTHASE"/>
    <property type="match status" value="1"/>
</dbReference>
<dbReference type="Proteomes" id="UP000623010">
    <property type="component" value="Unassembled WGS sequence"/>
</dbReference>
<dbReference type="PROSITE" id="PS50943">
    <property type="entry name" value="HTH_CROC1"/>
    <property type="match status" value="1"/>
</dbReference>
<organism evidence="4 5">
    <name type="scientific">Streptomyces echinoruber</name>
    <dbReference type="NCBI Taxonomy" id="68898"/>
    <lineage>
        <taxon>Bacteria</taxon>
        <taxon>Bacillati</taxon>
        <taxon>Actinomycetota</taxon>
        <taxon>Actinomycetes</taxon>
        <taxon>Kitasatosporales</taxon>
        <taxon>Streptomycetaceae</taxon>
        <taxon>Streptomyces</taxon>
    </lineage>
</organism>
<dbReference type="SMART" id="SM00530">
    <property type="entry name" value="HTH_XRE"/>
    <property type="match status" value="1"/>
</dbReference>
<dbReference type="SUPFAM" id="SSF47413">
    <property type="entry name" value="lambda repressor-like DNA-binding domains"/>
    <property type="match status" value="1"/>
</dbReference>
<feature type="region of interest" description="Disordered" evidence="2">
    <location>
        <begin position="17"/>
        <end position="65"/>
    </location>
</feature>